<dbReference type="InterPro" id="IPR032296">
    <property type="entry name" value="CEBP_ZZ"/>
</dbReference>
<dbReference type="InterPro" id="IPR034819">
    <property type="entry name" value="CPEB"/>
</dbReference>
<evidence type="ECO:0000259" key="3">
    <source>
        <dbReference type="SMART" id="SM00360"/>
    </source>
</evidence>
<feature type="region of interest" description="Disordered" evidence="2">
    <location>
        <begin position="142"/>
        <end position="164"/>
    </location>
</feature>
<dbReference type="Gene3D" id="4.10.640.40">
    <property type="entry name" value="Cytoplasmic polyadenylation element-binding protein, ZZ domain"/>
    <property type="match status" value="1"/>
</dbReference>
<feature type="compositionally biased region" description="Polar residues" evidence="2">
    <location>
        <begin position="143"/>
        <end position="164"/>
    </location>
</feature>
<dbReference type="GO" id="GO:0005634">
    <property type="term" value="C:nucleus"/>
    <property type="evidence" value="ECO:0007669"/>
    <property type="project" value="TreeGrafter"/>
</dbReference>
<dbReference type="Gene3D" id="3.30.70.330">
    <property type="match status" value="2"/>
</dbReference>
<gene>
    <name evidence="4" type="ORF">RFH988_LOCUS3372</name>
</gene>
<dbReference type="PANTHER" id="PTHR12566:SF9">
    <property type="entry name" value="CYTOPLASMIC POLYADENYLATION ELEMENT-BINDING PROTEIN 1"/>
    <property type="match status" value="1"/>
</dbReference>
<dbReference type="GO" id="GO:0043022">
    <property type="term" value="F:ribosome binding"/>
    <property type="evidence" value="ECO:0007669"/>
    <property type="project" value="TreeGrafter"/>
</dbReference>
<dbReference type="EMBL" id="CAJNOO010000080">
    <property type="protein sequence ID" value="CAF0789916.1"/>
    <property type="molecule type" value="Genomic_DNA"/>
</dbReference>
<evidence type="ECO:0000313" key="4">
    <source>
        <dbReference type="EMBL" id="CAF0789916.1"/>
    </source>
</evidence>
<evidence type="ECO:0000313" key="5">
    <source>
        <dbReference type="Proteomes" id="UP000663882"/>
    </source>
</evidence>
<dbReference type="InterPro" id="IPR035979">
    <property type="entry name" value="RBD_domain_sf"/>
</dbReference>
<feature type="domain" description="RRM" evidence="3">
    <location>
        <begin position="279"/>
        <end position="348"/>
    </location>
</feature>
<evidence type="ECO:0000256" key="1">
    <source>
        <dbReference type="ARBA" id="ARBA00022884"/>
    </source>
</evidence>
<dbReference type="GO" id="GO:0005737">
    <property type="term" value="C:cytoplasm"/>
    <property type="evidence" value="ECO:0007669"/>
    <property type="project" value="TreeGrafter"/>
</dbReference>
<comment type="caution">
    <text evidence="4">The sequence shown here is derived from an EMBL/GenBank/DDBJ whole genome shotgun (WGS) entry which is preliminary data.</text>
</comment>
<dbReference type="GO" id="GO:2000766">
    <property type="term" value="P:negative regulation of cytoplasmic translation"/>
    <property type="evidence" value="ECO:0007669"/>
    <property type="project" value="TreeGrafter"/>
</dbReference>
<dbReference type="AlphaFoldDB" id="A0A813RV59"/>
<reference evidence="4" key="1">
    <citation type="submission" date="2021-02" db="EMBL/GenBank/DDBJ databases">
        <authorList>
            <person name="Nowell W R."/>
        </authorList>
    </citation>
    <scope>NUCLEOTIDE SEQUENCE</scope>
</reference>
<accession>A0A813RV59</accession>
<evidence type="ECO:0000256" key="2">
    <source>
        <dbReference type="SAM" id="MobiDB-lite"/>
    </source>
</evidence>
<dbReference type="GO" id="GO:0008135">
    <property type="term" value="F:translation factor activity, RNA binding"/>
    <property type="evidence" value="ECO:0007669"/>
    <property type="project" value="TreeGrafter"/>
</dbReference>
<dbReference type="InterPro" id="IPR038446">
    <property type="entry name" value="CEBP_ZZ_sf"/>
</dbReference>
<dbReference type="Pfam" id="PF16367">
    <property type="entry name" value="RRM_7"/>
    <property type="match status" value="1"/>
</dbReference>
<dbReference type="GO" id="GO:0003730">
    <property type="term" value="F:mRNA 3'-UTR binding"/>
    <property type="evidence" value="ECO:0007669"/>
    <property type="project" value="InterPro"/>
</dbReference>
<dbReference type="InterPro" id="IPR000504">
    <property type="entry name" value="RRM_dom"/>
</dbReference>
<keyword evidence="1" id="KW-0694">RNA-binding</keyword>
<dbReference type="SMART" id="SM00360">
    <property type="entry name" value="RRM"/>
    <property type="match status" value="2"/>
</dbReference>
<dbReference type="SUPFAM" id="SSF54928">
    <property type="entry name" value="RNA-binding domain, RBD"/>
    <property type="match status" value="1"/>
</dbReference>
<dbReference type="InterPro" id="IPR012677">
    <property type="entry name" value="Nucleotide-bd_a/b_plait_sf"/>
</dbReference>
<dbReference type="GO" id="GO:0000900">
    <property type="term" value="F:mRNA regulatory element binding translation repressor activity"/>
    <property type="evidence" value="ECO:0007669"/>
    <property type="project" value="TreeGrafter"/>
</dbReference>
<feature type="domain" description="RRM" evidence="3">
    <location>
        <begin position="404"/>
        <end position="480"/>
    </location>
</feature>
<sequence length="539" mass="60342">MDEQLKTISTSPDSIFSQFSSPDTVVNGGIIPTLSALSVLSPLRSSVTLANMSNLTNTQENQNFFLDEFSSQKSFAMSRWQSDAENLNLQCNSSNQQSSTTSTYLINDFLTNRNVASSSITDVIISPMSRLSTSSSVMSFSSIGNQKTNSQRSSQSMMTNSTDQLPVPNGNVNSFPSVSSFLPLPTPLSHRQTLSTIDNIPLTITDNDLQRVSPSFILMQSSPTGANGSTIYSQPQPQPQIVHSTTRSNTMPSWRGYLPIKFESTTLDQYQMTPHFSQKVFLGGIPSELTEAELLLVLRKFGKCNIKWPKNNGINHNMPGFCHVVYRESRSVAELLKHCTRQQRSTIDYFLHIHILPTTTGLSIRTTRFKPIQVVPWNVKDNVYVMQQDNMSNNETSYKDWSRTIFVSPLHGKMTAFSLSTIMSNVFGAVLMAQINTDKYGYPTGTGTVLFCDSHSYMRAVAAGAIDIKCDCFHKLLDIDPFLRENEPCAFCPLIADLFCRNFHCLRSYCKQCWINRHGSKPLADHQPATRRQQPLQHI</sequence>
<dbReference type="GO" id="GO:0045202">
    <property type="term" value="C:synapse"/>
    <property type="evidence" value="ECO:0007669"/>
    <property type="project" value="TreeGrafter"/>
</dbReference>
<dbReference type="Pfam" id="PF16366">
    <property type="entry name" value="CEBP_ZZ"/>
    <property type="match status" value="1"/>
</dbReference>
<proteinExistence type="predicted"/>
<name>A0A813RV59_9BILA</name>
<organism evidence="4 5">
    <name type="scientific">Rotaria sordida</name>
    <dbReference type="NCBI Taxonomy" id="392033"/>
    <lineage>
        <taxon>Eukaryota</taxon>
        <taxon>Metazoa</taxon>
        <taxon>Spiralia</taxon>
        <taxon>Gnathifera</taxon>
        <taxon>Rotifera</taxon>
        <taxon>Eurotatoria</taxon>
        <taxon>Bdelloidea</taxon>
        <taxon>Philodinida</taxon>
        <taxon>Philodinidae</taxon>
        <taxon>Rotaria</taxon>
    </lineage>
</organism>
<dbReference type="Proteomes" id="UP000663882">
    <property type="component" value="Unassembled WGS sequence"/>
</dbReference>
<dbReference type="OrthoDB" id="10033548at2759"/>
<dbReference type="GO" id="GO:0043005">
    <property type="term" value="C:neuron projection"/>
    <property type="evidence" value="ECO:0007669"/>
    <property type="project" value="TreeGrafter"/>
</dbReference>
<dbReference type="PANTHER" id="PTHR12566">
    <property type="entry name" value="CYTOPLASMIC POLYADENYLATION ELEMENT BINDING PROTEIN CPEB"/>
    <property type="match status" value="1"/>
</dbReference>
<protein>
    <recommendedName>
        <fullName evidence="3">RRM domain-containing protein</fullName>
    </recommendedName>
</protein>